<dbReference type="SUPFAM" id="SSF52777">
    <property type="entry name" value="CoA-dependent acyltransferases"/>
    <property type="match status" value="4"/>
</dbReference>
<dbReference type="Gene3D" id="1.10.1200.10">
    <property type="entry name" value="ACP-like"/>
    <property type="match status" value="1"/>
</dbReference>
<dbReference type="NCBIfam" id="TIGR01733">
    <property type="entry name" value="AA-adenyl-dom"/>
    <property type="match status" value="1"/>
</dbReference>
<dbReference type="InterPro" id="IPR001242">
    <property type="entry name" value="Condensation_dom"/>
</dbReference>
<evidence type="ECO:0000256" key="2">
    <source>
        <dbReference type="ARBA" id="ARBA00022553"/>
    </source>
</evidence>
<evidence type="ECO:0000256" key="1">
    <source>
        <dbReference type="ARBA" id="ARBA00022450"/>
    </source>
</evidence>
<evidence type="ECO:0000256" key="3">
    <source>
        <dbReference type="ARBA" id="ARBA00022598"/>
    </source>
</evidence>
<keyword evidence="1" id="KW-0596">Phosphopantetheine</keyword>
<protein>
    <submittedName>
        <fullName evidence="5">Non-ribosomal peptide synthetase module</fullName>
    </submittedName>
</protein>
<sequence>METASSPDEPPKPFSLIRDGLPLQTQIELIAQMCMVPSESIQNAYPCTPLQESLVGSGDENAYVRQIVLTLSDDTPLDRFKRAWEETFRANHVMRTRIVHLGGQVGYVQAVIDEAASWNQVTDSLARFLEEDARLPMTLGDRFFRYSIVVERSCRCFVLTAHHALFDGASIMELVDESSKRFSGEAVEQRQPFELFVQATVTMADTKRQEDFWKSSLASVDATAYPTIPRDPDFRAHPATELVRPVDLPSRLLVRGGPTAALLLRAAWGILLSHHTGTEDVVFGVVANGRRTASIPGISRMTGPTVTIHPVALHVDSKESVATFISRVQHQASDTRPFEQTGMSRIRRVLASSERYTMAEFQSLFVINPADFGEFSAIPLRELGVEYHGHLGKKERHPYPLVVTVTLLTHTTGTAQMEYDERVISPRHAQNLMDQFQAVLTGLGNVNSDALVGSISPLNKHDIDQIRLWNAITPPAEQMCLHHLFMRQARKQPLAEAVCSVDKSLTYAEVDIMSSTIAMQLIELGVYPETFVAVCFEKNIYTVVAILAVLKAGGVYLPIDPAHPRGRIVEILETVPVKAALVSAASSQVLEGLCDRIMVVDNLPPSSVSSLPMAPLERARPFNNAYLLFTSGSTGKPKGMLISHSAICTSIVHHGPAFKAGSHWRTLQFGAHTFDMSIGEFFTTLSFGGCVCVPSEHERLNDLPRAIATLNANTLLVVPTVVNLLNPEQVPTLKTIVLGGEPITKGTIIKWAPYVQLTASYGPSETAIWCSANVDVTADADPSNIGKAVGGTMWIVDSKDHHKLTPIGCVGEIVISGALLASGYFNNKSATDASFVPAPDWMRSFNHDSPYQVIYKSGDLGRYSSDGSFQIIGRKDTQVKFRGFRIELGEIENRTMDHSMATAAFAALPKEGPCARHIVAVVSFKKQDIGNFKPFDVTVSEDTKDDDRQLEALKSHLRLTLPTYMLPSYWIVLDKLPFLISGKVDRRTLTVWISTMSQHTFRKLSQAFDADEMPEILPGTIADILRQIWSDVLGVPHEQIQMHTSFLSIGGDSFAAIQVVSAAKKRGLSLTVSKVLNTRSLGDLASVVEQELPVKPLPLQQTTDAQRIKLPIAYEKALQPRLAGRPSVELEEVYPLAPIQLEVTKQRAIDPAVFIFSWVMEISSKTTSQVSLDSAMRAWKRVVQKRPIFRTTFMQDPSQKAAPLQVVLRNAEPDMARSSSPAENFDKILPAVDECFLPYRVHFLGHDSKVIIRIELDHRLIDGWSLKLIKQDLLAAYDTDEATLPVEQASYKSFIDTLHPDRIHAARKHWASVLRGQRPSLLYLPTKGHKQSMPGTSSGNTTLRLPAVDGRSLFAFSAQHGVTAASIFEAAWAQTLSVCTRSPDVSFEYVVSGRDQDTPGILEIVGPLINILAYHLHDVLTDPDPLALARLAQQIQEQRLQDGQHTACNVREVLEHDLRVANPFNTGVNFQRRPSAVESETLKIEDDLVGANDPWHFEVLVRILHLVDNDTMWPSLEFDGRLFDETQMRAVLDIFWSRIRMAISRSMSKL</sequence>
<dbReference type="SUPFAM" id="SSF56801">
    <property type="entry name" value="Acetyl-CoA synthetase-like"/>
    <property type="match status" value="1"/>
</dbReference>
<dbReference type="Gene3D" id="3.40.50.12780">
    <property type="entry name" value="N-terminal domain of ligase-like"/>
    <property type="match status" value="1"/>
</dbReference>
<dbReference type="Proteomes" id="UP000758603">
    <property type="component" value="Unassembled WGS sequence"/>
</dbReference>
<dbReference type="PANTHER" id="PTHR45527">
    <property type="entry name" value="NONRIBOSOMAL PEPTIDE SYNTHETASE"/>
    <property type="match status" value="1"/>
</dbReference>
<keyword evidence="6" id="KW-1185">Reference proteome</keyword>
<keyword evidence="2" id="KW-0597">Phosphoprotein</keyword>
<dbReference type="Gene3D" id="3.30.300.30">
    <property type="match status" value="1"/>
</dbReference>
<dbReference type="Pfam" id="PF00550">
    <property type="entry name" value="PP-binding"/>
    <property type="match status" value="1"/>
</dbReference>
<organism evidence="5 6">
    <name type="scientific">Truncatella angustata</name>
    <dbReference type="NCBI Taxonomy" id="152316"/>
    <lineage>
        <taxon>Eukaryota</taxon>
        <taxon>Fungi</taxon>
        <taxon>Dikarya</taxon>
        <taxon>Ascomycota</taxon>
        <taxon>Pezizomycotina</taxon>
        <taxon>Sordariomycetes</taxon>
        <taxon>Xylariomycetidae</taxon>
        <taxon>Amphisphaeriales</taxon>
        <taxon>Sporocadaceae</taxon>
        <taxon>Truncatella</taxon>
    </lineage>
</organism>
<dbReference type="Pfam" id="PF00501">
    <property type="entry name" value="AMP-binding"/>
    <property type="match status" value="1"/>
</dbReference>
<dbReference type="PROSITE" id="PS00455">
    <property type="entry name" value="AMP_BINDING"/>
    <property type="match status" value="1"/>
</dbReference>
<dbReference type="GO" id="GO:0043041">
    <property type="term" value="P:amino acid activation for nonribosomal peptide biosynthetic process"/>
    <property type="evidence" value="ECO:0007669"/>
    <property type="project" value="TreeGrafter"/>
</dbReference>
<dbReference type="PROSITE" id="PS50075">
    <property type="entry name" value="CARRIER"/>
    <property type="match status" value="1"/>
</dbReference>
<evidence type="ECO:0000313" key="5">
    <source>
        <dbReference type="EMBL" id="KAH6648185.1"/>
    </source>
</evidence>
<dbReference type="PANTHER" id="PTHR45527:SF16">
    <property type="entry name" value="NONRIBOSOMAL PEPTIDE SYNTHASE ATNA-RELATED"/>
    <property type="match status" value="1"/>
</dbReference>
<dbReference type="SUPFAM" id="SSF47336">
    <property type="entry name" value="ACP-like"/>
    <property type="match status" value="1"/>
</dbReference>
<dbReference type="CDD" id="cd05918">
    <property type="entry name" value="A_NRPS_SidN3_like"/>
    <property type="match status" value="1"/>
</dbReference>
<dbReference type="Gene3D" id="3.30.559.30">
    <property type="entry name" value="Nonribosomal peptide synthetase, condensation domain"/>
    <property type="match status" value="2"/>
</dbReference>
<dbReference type="GO" id="GO:0031177">
    <property type="term" value="F:phosphopantetheine binding"/>
    <property type="evidence" value="ECO:0007669"/>
    <property type="project" value="InterPro"/>
</dbReference>
<dbReference type="Pfam" id="PF00668">
    <property type="entry name" value="Condensation"/>
    <property type="match status" value="2"/>
</dbReference>
<dbReference type="InterPro" id="IPR010071">
    <property type="entry name" value="AA_adenyl_dom"/>
</dbReference>
<dbReference type="Gene3D" id="3.30.559.10">
    <property type="entry name" value="Chloramphenicol acetyltransferase-like domain"/>
    <property type="match status" value="2"/>
</dbReference>
<dbReference type="InterPro" id="IPR009081">
    <property type="entry name" value="PP-bd_ACP"/>
</dbReference>
<proteinExistence type="predicted"/>
<dbReference type="GeneID" id="70134471"/>
<dbReference type="GO" id="GO:0016874">
    <property type="term" value="F:ligase activity"/>
    <property type="evidence" value="ECO:0007669"/>
    <property type="project" value="UniProtKB-KW"/>
</dbReference>
<dbReference type="InterPro" id="IPR000873">
    <property type="entry name" value="AMP-dep_synth/lig_dom"/>
</dbReference>
<dbReference type="InterPro" id="IPR042099">
    <property type="entry name" value="ANL_N_sf"/>
</dbReference>
<reference evidence="5" key="1">
    <citation type="journal article" date="2021" name="Nat. Commun.">
        <title>Genetic determinants of endophytism in the Arabidopsis root mycobiome.</title>
        <authorList>
            <person name="Mesny F."/>
            <person name="Miyauchi S."/>
            <person name="Thiergart T."/>
            <person name="Pickel B."/>
            <person name="Atanasova L."/>
            <person name="Karlsson M."/>
            <person name="Huettel B."/>
            <person name="Barry K.W."/>
            <person name="Haridas S."/>
            <person name="Chen C."/>
            <person name="Bauer D."/>
            <person name="Andreopoulos W."/>
            <person name="Pangilinan J."/>
            <person name="LaButti K."/>
            <person name="Riley R."/>
            <person name="Lipzen A."/>
            <person name="Clum A."/>
            <person name="Drula E."/>
            <person name="Henrissat B."/>
            <person name="Kohler A."/>
            <person name="Grigoriev I.V."/>
            <person name="Martin F.M."/>
            <person name="Hacquard S."/>
        </authorList>
    </citation>
    <scope>NUCLEOTIDE SEQUENCE</scope>
    <source>
        <strain evidence="5">MPI-SDFR-AT-0073</strain>
    </source>
</reference>
<keyword evidence="3" id="KW-0436">Ligase</keyword>
<dbReference type="CDD" id="cd19545">
    <property type="entry name" value="FUM14_C_NRPS-like"/>
    <property type="match status" value="1"/>
</dbReference>
<dbReference type="InterPro" id="IPR036736">
    <property type="entry name" value="ACP-like_sf"/>
</dbReference>
<accession>A0A9P8UE00</accession>
<gene>
    <name evidence="5" type="ORF">BKA67DRAFT_629600</name>
</gene>
<dbReference type="GO" id="GO:0044550">
    <property type="term" value="P:secondary metabolite biosynthetic process"/>
    <property type="evidence" value="ECO:0007669"/>
    <property type="project" value="TreeGrafter"/>
</dbReference>
<dbReference type="EMBL" id="JAGPXC010000008">
    <property type="protein sequence ID" value="KAH6648185.1"/>
    <property type="molecule type" value="Genomic_DNA"/>
</dbReference>
<dbReference type="InterPro" id="IPR020806">
    <property type="entry name" value="PKS_PP-bd"/>
</dbReference>
<feature type="domain" description="Carrier" evidence="4">
    <location>
        <begin position="1019"/>
        <end position="1092"/>
    </location>
</feature>
<dbReference type="InterPro" id="IPR045851">
    <property type="entry name" value="AMP-bd_C_sf"/>
</dbReference>
<evidence type="ECO:0000313" key="6">
    <source>
        <dbReference type="Proteomes" id="UP000758603"/>
    </source>
</evidence>
<dbReference type="RefSeq" id="XP_045954697.1">
    <property type="nucleotide sequence ID" value="XM_046105580.1"/>
</dbReference>
<comment type="caution">
    <text evidence="5">The sequence shown here is derived from an EMBL/GenBank/DDBJ whole genome shotgun (WGS) entry which is preliminary data.</text>
</comment>
<dbReference type="InterPro" id="IPR023213">
    <property type="entry name" value="CAT-like_dom_sf"/>
</dbReference>
<name>A0A9P8UE00_9PEZI</name>
<dbReference type="FunFam" id="3.30.300.30:FF:000015">
    <property type="entry name" value="Nonribosomal peptide synthase SidD"/>
    <property type="match status" value="1"/>
</dbReference>
<evidence type="ECO:0000259" key="4">
    <source>
        <dbReference type="PROSITE" id="PS50075"/>
    </source>
</evidence>
<dbReference type="InterPro" id="IPR020845">
    <property type="entry name" value="AMP-binding_CS"/>
</dbReference>
<dbReference type="OrthoDB" id="416786at2759"/>
<dbReference type="GO" id="GO:0005737">
    <property type="term" value="C:cytoplasm"/>
    <property type="evidence" value="ECO:0007669"/>
    <property type="project" value="TreeGrafter"/>
</dbReference>
<dbReference type="SMART" id="SM00823">
    <property type="entry name" value="PKS_PP"/>
    <property type="match status" value="1"/>
</dbReference>
<dbReference type="FunFam" id="3.40.50.12780:FF:000014">
    <property type="entry name" value="Nonribosomal peptide synthetase 1"/>
    <property type="match status" value="1"/>
</dbReference>